<protein>
    <submittedName>
        <fullName evidence="1">Uncharacterized protein</fullName>
    </submittedName>
</protein>
<evidence type="ECO:0000313" key="1">
    <source>
        <dbReference type="EMBL" id="KAJ8669545.1"/>
    </source>
</evidence>
<proteinExistence type="predicted"/>
<organism evidence="1 2">
    <name type="scientific">Eretmocerus hayati</name>
    <dbReference type="NCBI Taxonomy" id="131215"/>
    <lineage>
        <taxon>Eukaryota</taxon>
        <taxon>Metazoa</taxon>
        <taxon>Ecdysozoa</taxon>
        <taxon>Arthropoda</taxon>
        <taxon>Hexapoda</taxon>
        <taxon>Insecta</taxon>
        <taxon>Pterygota</taxon>
        <taxon>Neoptera</taxon>
        <taxon>Endopterygota</taxon>
        <taxon>Hymenoptera</taxon>
        <taxon>Apocrita</taxon>
        <taxon>Proctotrupomorpha</taxon>
        <taxon>Chalcidoidea</taxon>
        <taxon>Aphelinidae</taxon>
        <taxon>Aphelininae</taxon>
        <taxon>Eretmocerus</taxon>
    </lineage>
</organism>
<dbReference type="EMBL" id="CM056743">
    <property type="protein sequence ID" value="KAJ8669545.1"/>
    <property type="molecule type" value="Genomic_DNA"/>
</dbReference>
<dbReference type="Proteomes" id="UP001239111">
    <property type="component" value="Chromosome 3"/>
</dbReference>
<comment type="caution">
    <text evidence="1">The sequence shown here is derived from an EMBL/GenBank/DDBJ whole genome shotgun (WGS) entry which is preliminary data.</text>
</comment>
<gene>
    <name evidence="1" type="ORF">QAD02_000804</name>
</gene>
<keyword evidence="2" id="KW-1185">Reference proteome</keyword>
<name>A0ACC2NEF3_9HYME</name>
<accession>A0ACC2NEF3</accession>
<sequence length="401" mass="45341">MREISNKNTSKEIEEVYHISSEKNAKLEIEASNSSDKDISQRKTNEEENQRVTISEDNATENENEVGRSSSGEKFYKIPRQPVNGKIKLQVMGKLNQAFHPKETEVGEKLSSSSLHESSEQQIGDESMEDLRLPHFNHGSDHDSFVFDEKVNPQDSILTSHSVGGNVDNQSSTDCDIGVHEEIDVHSKSTEKHSADPYISNPSNLDMEPNDAVDSAIHQANNIMREEQQERSLNCNNSNESSKDTNVVETPCSEVSSTDEIASVSAHTFCDTSQSKRVYTKIELPIHNGNYEIAQKEHLRRDSIGRMELNAEEIFSLKYHESPEKGGEFTSDGYLQWQGHMCTSNPEKERENVCTHMEEIPGHRVLQTNRESEVELAPVVKACMLKEHHPVLLIDRILQHF</sequence>
<reference evidence="1" key="1">
    <citation type="submission" date="2023-04" db="EMBL/GenBank/DDBJ databases">
        <title>A chromosome-level genome assembly of the parasitoid wasp Eretmocerus hayati.</title>
        <authorList>
            <person name="Zhong Y."/>
            <person name="Liu S."/>
            <person name="Liu Y."/>
        </authorList>
    </citation>
    <scope>NUCLEOTIDE SEQUENCE</scope>
    <source>
        <strain evidence="1">ZJU_SS_LIU_2023</strain>
    </source>
</reference>
<evidence type="ECO:0000313" key="2">
    <source>
        <dbReference type="Proteomes" id="UP001239111"/>
    </source>
</evidence>